<reference evidence="1 2" key="1">
    <citation type="submission" date="2020-08" db="EMBL/GenBank/DDBJ databases">
        <title>Functional genomics of gut bacteria from endangered species of beetles.</title>
        <authorList>
            <person name="Carlos-Shanley C."/>
        </authorList>
    </citation>
    <scope>NUCLEOTIDE SEQUENCE [LARGE SCALE GENOMIC DNA]</scope>
    <source>
        <strain evidence="1 2">S00202</strain>
    </source>
</reference>
<dbReference type="PANTHER" id="PTHR38657">
    <property type="entry name" value="SLR1343 PROTEIN"/>
    <property type="match status" value="1"/>
</dbReference>
<comment type="caution">
    <text evidence="1">The sequence shown here is derived from an EMBL/GenBank/DDBJ whole genome shotgun (WGS) entry which is preliminary data.</text>
</comment>
<dbReference type="EMBL" id="JACHLL010000004">
    <property type="protein sequence ID" value="MBB6342416.1"/>
    <property type="molecule type" value="Genomic_DNA"/>
</dbReference>
<dbReference type="InterPro" id="IPR036134">
    <property type="entry name" value="Crypto/Photolyase_FAD-like_sf"/>
</dbReference>
<gene>
    <name evidence="1" type="ORF">HNP49_002598</name>
</gene>
<dbReference type="PANTHER" id="PTHR38657:SF1">
    <property type="entry name" value="SLR1343 PROTEIN"/>
    <property type="match status" value="1"/>
</dbReference>
<dbReference type="InterPro" id="IPR052551">
    <property type="entry name" value="UV-DNA_repair_photolyase"/>
</dbReference>
<sequence length="514" mass="58163">MPSSSVHRLALVLGDQLSFDLPSLQALDPTTDAVLLAEVAAETDYVPHHPQKIALIFSAMRHFAKALRQRGYCVHYVSLEDPDNSGSLPGELQRWSERLTAREVHVTECGEWRLEQALKSSGLPIHWHADTRFLCRRDEFAAWAAGKRQLRMEFFYRQMRQRSGLLMNGDGMPVGGAWNFDAENRQTLPAGVSAPSPQRFVHDAITQEVLALVGRRFAHHYGSLEAFDYPVTHAEAEALWQHFVEQSLPAFGDYQDAMATGQPFLFHARISAALNIGLLDLRRLCADVEAAYWAGRVPLNAAEGFIRQLIGWREYVRGIYWLHMPEYAGLNAFGNTRALPEFYWTGQTRMKCMSQAIGQTLEYAYAHHIQRLMVTGNFALLAGIAPQQVCDWYLAVYLDAFDWVELPNTLGMVMHADGGYLGSKPYCASGQYIKRMSDYCRSCAYKVTESTGEQACPFNALYWHFLMRHRDRLGGNHRLAMVYKNLDRQPEAKQQALWARGQALLARLDAGEAL</sequence>
<dbReference type="RefSeq" id="WP_311772122.1">
    <property type="nucleotide sequence ID" value="NZ_JACHLL010000004.1"/>
</dbReference>
<accession>A0A7X0BVV2</accession>
<dbReference type="InterPro" id="IPR014729">
    <property type="entry name" value="Rossmann-like_a/b/a_fold"/>
</dbReference>
<dbReference type="AlphaFoldDB" id="A0A7X0BVV2"/>
<evidence type="ECO:0000313" key="2">
    <source>
        <dbReference type="Proteomes" id="UP000557193"/>
    </source>
</evidence>
<dbReference type="InterPro" id="IPR007357">
    <property type="entry name" value="PhrB-like"/>
</dbReference>
<dbReference type="Gene3D" id="1.25.40.80">
    <property type="match status" value="1"/>
</dbReference>
<protein>
    <submittedName>
        <fullName evidence="1">Deoxyribodipyrimidine photolyase-related protein</fullName>
    </submittedName>
</protein>
<name>A0A7X0BVV2_9PSED</name>
<dbReference type="Gene3D" id="1.10.10.1710">
    <property type="entry name" value="Deoxyribodipyrimidine photolyase-related"/>
    <property type="match status" value="1"/>
</dbReference>
<proteinExistence type="predicted"/>
<keyword evidence="2" id="KW-1185">Reference proteome</keyword>
<keyword evidence="1" id="KW-0456">Lyase</keyword>
<dbReference type="Pfam" id="PF04244">
    <property type="entry name" value="DPRP"/>
    <property type="match status" value="1"/>
</dbReference>
<dbReference type="GO" id="GO:0016829">
    <property type="term" value="F:lyase activity"/>
    <property type="evidence" value="ECO:0007669"/>
    <property type="project" value="UniProtKB-KW"/>
</dbReference>
<organism evidence="1 2">
    <name type="scientific">Pseudomonas fluvialis</name>
    <dbReference type="NCBI Taxonomy" id="1793966"/>
    <lineage>
        <taxon>Bacteria</taxon>
        <taxon>Pseudomonadati</taxon>
        <taxon>Pseudomonadota</taxon>
        <taxon>Gammaproteobacteria</taxon>
        <taxon>Pseudomonadales</taxon>
        <taxon>Pseudomonadaceae</taxon>
        <taxon>Pseudomonas</taxon>
    </lineage>
</organism>
<dbReference type="Gene3D" id="3.40.50.620">
    <property type="entry name" value="HUPs"/>
    <property type="match status" value="1"/>
</dbReference>
<dbReference type="Gene3D" id="1.10.579.10">
    <property type="entry name" value="DNA Cyclobutane Dipyrimidine Photolyase, subunit A, domain 3"/>
    <property type="match status" value="1"/>
</dbReference>
<evidence type="ECO:0000313" key="1">
    <source>
        <dbReference type="EMBL" id="MBB6342416.1"/>
    </source>
</evidence>
<dbReference type="Proteomes" id="UP000557193">
    <property type="component" value="Unassembled WGS sequence"/>
</dbReference>
<dbReference type="SUPFAM" id="SSF48173">
    <property type="entry name" value="Cryptochrome/photolyase FAD-binding domain"/>
    <property type="match status" value="1"/>
</dbReference>